<organism evidence="2 3">
    <name type="scientific">Lithocarpus litseifolius</name>
    <dbReference type="NCBI Taxonomy" id="425828"/>
    <lineage>
        <taxon>Eukaryota</taxon>
        <taxon>Viridiplantae</taxon>
        <taxon>Streptophyta</taxon>
        <taxon>Embryophyta</taxon>
        <taxon>Tracheophyta</taxon>
        <taxon>Spermatophyta</taxon>
        <taxon>Magnoliopsida</taxon>
        <taxon>eudicotyledons</taxon>
        <taxon>Gunneridae</taxon>
        <taxon>Pentapetalae</taxon>
        <taxon>rosids</taxon>
        <taxon>fabids</taxon>
        <taxon>Fagales</taxon>
        <taxon>Fagaceae</taxon>
        <taxon>Lithocarpus</taxon>
    </lineage>
</organism>
<gene>
    <name evidence="2" type="ORF">SO802_015289</name>
</gene>
<proteinExistence type="predicted"/>
<accession>A0AAW2CVN7</accession>
<feature type="compositionally biased region" description="Polar residues" evidence="1">
    <location>
        <begin position="39"/>
        <end position="48"/>
    </location>
</feature>
<sequence length="369" mass="41528">MTSSAEKRNKGKAPIQDYPQDRRLPAGQSFVNHEGASPKGNQRGSTSLQESIPVDVTYSSGDMAVILQEVLSKKLQFNDGAYIDLPYSIKTILDNLHLAYTIKHHGLFQRTLKALEIHLVNLEARNEAITSLLSGKDEIRSKDKTVKMGTDYARLSLKASLRSAVANLPTEIQILVTTPYPDLDNSDDMRDIFAQATWEEYFGCSLKVYEKEHPFPSLLINYEDGPDEEDEMGPYWLSRMFEYGFIKEIKLTIHNQILEHTPTMGKRQLDDCATLKALSTHQWVLPPWPLRTIALVTRSQTSLDPVQIAGKSSKEIKDLAQQLLLQLEELGSQEKGSPTSLEASANFDPNDPLFPNSQDMNDAYRLDSE</sequence>
<feature type="region of interest" description="Disordered" evidence="1">
    <location>
        <begin position="331"/>
        <end position="369"/>
    </location>
</feature>
<reference evidence="2 3" key="1">
    <citation type="submission" date="2024-01" db="EMBL/GenBank/DDBJ databases">
        <title>A telomere-to-telomere, gap-free genome of sweet tea (Lithocarpus litseifolius).</title>
        <authorList>
            <person name="Zhou J."/>
        </authorList>
    </citation>
    <scope>NUCLEOTIDE SEQUENCE [LARGE SCALE GENOMIC DNA]</scope>
    <source>
        <strain evidence="2">Zhou-2022a</strain>
        <tissue evidence="2">Leaf</tissue>
    </source>
</reference>
<comment type="caution">
    <text evidence="2">The sequence shown here is derived from an EMBL/GenBank/DDBJ whole genome shotgun (WGS) entry which is preliminary data.</text>
</comment>
<evidence type="ECO:0000313" key="2">
    <source>
        <dbReference type="EMBL" id="KAL0001508.1"/>
    </source>
</evidence>
<feature type="region of interest" description="Disordered" evidence="1">
    <location>
        <begin position="1"/>
        <end position="48"/>
    </location>
</feature>
<keyword evidence="3" id="KW-1185">Reference proteome</keyword>
<dbReference type="EMBL" id="JAZDWU010000005">
    <property type="protein sequence ID" value="KAL0001508.1"/>
    <property type="molecule type" value="Genomic_DNA"/>
</dbReference>
<protein>
    <submittedName>
        <fullName evidence="2">Uncharacterized protein</fullName>
    </submittedName>
</protein>
<evidence type="ECO:0000313" key="3">
    <source>
        <dbReference type="Proteomes" id="UP001459277"/>
    </source>
</evidence>
<dbReference type="Proteomes" id="UP001459277">
    <property type="component" value="Unassembled WGS sequence"/>
</dbReference>
<name>A0AAW2CVN7_9ROSI</name>
<evidence type="ECO:0000256" key="1">
    <source>
        <dbReference type="SAM" id="MobiDB-lite"/>
    </source>
</evidence>
<dbReference type="AlphaFoldDB" id="A0AAW2CVN7"/>